<keyword evidence="9" id="KW-1133">Transmembrane helix</keyword>
<name>A0A5J6GTS5_STRKN</name>
<dbReference type="KEGG" id="ska:CP970_40820"/>
<keyword evidence="12" id="KW-1185">Reference proteome</keyword>
<evidence type="ECO:0000256" key="8">
    <source>
        <dbReference type="ARBA" id="ARBA00023012"/>
    </source>
</evidence>
<keyword evidence="6 11" id="KW-0418">Kinase</keyword>
<dbReference type="GO" id="GO:0016020">
    <property type="term" value="C:membrane"/>
    <property type="evidence" value="ECO:0007669"/>
    <property type="project" value="InterPro"/>
</dbReference>
<evidence type="ECO:0000313" key="12">
    <source>
        <dbReference type="Proteomes" id="UP000325529"/>
    </source>
</evidence>
<evidence type="ECO:0000256" key="1">
    <source>
        <dbReference type="ARBA" id="ARBA00000085"/>
    </source>
</evidence>
<keyword evidence="9" id="KW-0472">Membrane</keyword>
<dbReference type="EMBL" id="CP023699">
    <property type="protein sequence ID" value="QEU96446.1"/>
    <property type="molecule type" value="Genomic_DNA"/>
</dbReference>
<dbReference type="GO" id="GO:0046983">
    <property type="term" value="F:protein dimerization activity"/>
    <property type="evidence" value="ECO:0007669"/>
    <property type="project" value="InterPro"/>
</dbReference>
<proteinExistence type="predicted"/>
<keyword evidence="5" id="KW-0547">Nucleotide-binding</keyword>
<dbReference type="CDD" id="cd16917">
    <property type="entry name" value="HATPase_UhpB-NarQ-NarX-like"/>
    <property type="match status" value="1"/>
</dbReference>
<dbReference type="GO" id="GO:0000155">
    <property type="term" value="F:phosphorelay sensor kinase activity"/>
    <property type="evidence" value="ECO:0007669"/>
    <property type="project" value="InterPro"/>
</dbReference>
<dbReference type="RefSeq" id="WP_055544434.1">
    <property type="nucleotide sequence ID" value="NZ_CP023699.1"/>
</dbReference>
<evidence type="ECO:0000256" key="9">
    <source>
        <dbReference type="SAM" id="Phobius"/>
    </source>
</evidence>
<keyword evidence="4" id="KW-0808">Transferase</keyword>
<dbReference type="InterPro" id="IPR050482">
    <property type="entry name" value="Sensor_HK_TwoCompSys"/>
</dbReference>
<feature type="transmembrane region" description="Helical" evidence="9">
    <location>
        <begin position="45"/>
        <end position="65"/>
    </location>
</feature>
<keyword evidence="8" id="KW-0902">Two-component regulatory system</keyword>
<dbReference type="Pfam" id="PF07730">
    <property type="entry name" value="HisKA_3"/>
    <property type="match status" value="1"/>
</dbReference>
<feature type="transmembrane region" description="Helical" evidence="9">
    <location>
        <begin position="12"/>
        <end position="33"/>
    </location>
</feature>
<evidence type="ECO:0000256" key="3">
    <source>
        <dbReference type="ARBA" id="ARBA00022553"/>
    </source>
</evidence>
<dbReference type="Proteomes" id="UP000325529">
    <property type="component" value="Chromosome"/>
</dbReference>
<sequence length="405" mass="43135">MPGFLRPLTRAVTFTRGLHLLLGSGIAWVSASIYPGLSSPTLTDWALVLVVPIPLLVAAAMVPAMRRAEGLQARLMLFPGPHARVEGGDADTDVSVAPSSSWRDRARTAVWLVLRLEVGCALVLGTGQLIGMVFAVAGATDEPPETDGLAFPVPHWGWGSLPLCLLLLLAEVAMIMGAGRLMAHAARHLLGPSPSERLNALEERTEQLLERNRIARELHDSIGHALTVAVVQAGAARAAADPAFTERALEAVEETGRAALEDLERVLRVLREDEKPVSGRPTLADAERLLDSARASGAKVDVEVTGPVERLPGPVSREGYRMLQEALTNVLRHSGPVPVRLRIAVDDARIVMNVRNPLPLSSTGVTGRGGSGLRGIRERATLLGGRAATGPDDGEWQVHVELPLA</sequence>
<gene>
    <name evidence="11" type="ORF">CP970_40820</name>
</gene>
<dbReference type="PANTHER" id="PTHR24421">
    <property type="entry name" value="NITRATE/NITRITE SENSOR PROTEIN NARX-RELATED"/>
    <property type="match status" value="1"/>
</dbReference>
<dbReference type="InterPro" id="IPR011712">
    <property type="entry name" value="Sig_transdc_His_kin_sub3_dim/P"/>
</dbReference>
<feature type="transmembrane region" description="Helical" evidence="9">
    <location>
        <begin position="156"/>
        <end position="178"/>
    </location>
</feature>
<keyword evidence="7" id="KW-0067">ATP-binding</keyword>
<dbReference type="EC" id="2.7.13.3" evidence="2"/>
<accession>A0A5J6GTS5</accession>
<dbReference type="Gene3D" id="3.30.565.10">
    <property type="entry name" value="Histidine kinase-like ATPase, C-terminal domain"/>
    <property type="match status" value="1"/>
</dbReference>
<evidence type="ECO:0000256" key="2">
    <source>
        <dbReference type="ARBA" id="ARBA00012438"/>
    </source>
</evidence>
<evidence type="ECO:0000256" key="4">
    <source>
        <dbReference type="ARBA" id="ARBA00022679"/>
    </source>
</evidence>
<evidence type="ECO:0000256" key="6">
    <source>
        <dbReference type="ARBA" id="ARBA00022777"/>
    </source>
</evidence>
<dbReference type="PANTHER" id="PTHR24421:SF10">
    <property type="entry name" value="NITRATE_NITRITE SENSOR PROTEIN NARQ"/>
    <property type="match status" value="1"/>
</dbReference>
<evidence type="ECO:0000313" key="11">
    <source>
        <dbReference type="EMBL" id="QEU96446.1"/>
    </source>
</evidence>
<reference evidence="11 12" key="1">
    <citation type="submission" date="2017-09" db="EMBL/GenBank/DDBJ databases">
        <authorList>
            <person name="Lee N."/>
            <person name="Cho B.-K."/>
        </authorList>
    </citation>
    <scope>NUCLEOTIDE SEQUENCE [LARGE SCALE GENOMIC DNA]</scope>
    <source>
        <strain evidence="11 12">ATCC 12853</strain>
    </source>
</reference>
<feature type="transmembrane region" description="Helical" evidence="9">
    <location>
        <begin position="112"/>
        <end position="136"/>
    </location>
</feature>
<dbReference type="OrthoDB" id="227596at2"/>
<evidence type="ECO:0000256" key="5">
    <source>
        <dbReference type="ARBA" id="ARBA00022741"/>
    </source>
</evidence>
<feature type="domain" description="Signal transduction histidine kinase subgroup 3 dimerisation and phosphoacceptor" evidence="10">
    <location>
        <begin position="210"/>
        <end position="274"/>
    </location>
</feature>
<dbReference type="AlphaFoldDB" id="A0A5J6GTS5"/>
<keyword evidence="3" id="KW-0597">Phosphoprotein</keyword>
<organism evidence="11 12">
    <name type="scientific">Streptomyces kanamyceticus</name>
    <dbReference type="NCBI Taxonomy" id="1967"/>
    <lineage>
        <taxon>Bacteria</taxon>
        <taxon>Bacillati</taxon>
        <taxon>Actinomycetota</taxon>
        <taxon>Actinomycetes</taxon>
        <taxon>Kitasatosporales</taxon>
        <taxon>Streptomycetaceae</taxon>
        <taxon>Streptomyces</taxon>
    </lineage>
</organism>
<dbReference type="InterPro" id="IPR036890">
    <property type="entry name" value="HATPase_C_sf"/>
</dbReference>
<evidence type="ECO:0000259" key="10">
    <source>
        <dbReference type="Pfam" id="PF07730"/>
    </source>
</evidence>
<dbReference type="Gene3D" id="1.20.5.1930">
    <property type="match status" value="1"/>
</dbReference>
<protein>
    <recommendedName>
        <fullName evidence="2">histidine kinase</fullName>
        <ecNumber evidence="2">2.7.13.3</ecNumber>
    </recommendedName>
</protein>
<keyword evidence="9" id="KW-0812">Transmembrane</keyword>
<evidence type="ECO:0000256" key="7">
    <source>
        <dbReference type="ARBA" id="ARBA00022840"/>
    </source>
</evidence>
<dbReference type="GO" id="GO:0005524">
    <property type="term" value="F:ATP binding"/>
    <property type="evidence" value="ECO:0007669"/>
    <property type="project" value="UniProtKB-KW"/>
</dbReference>
<comment type="catalytic activity">
    <reaction evidence="1">
        <text>ATP + protein L-histidine = ADP + protein N-phospho-L-histidine.</text>
        <dbReference type="EC" id="2.7.13.3"/>
    </reaction>
</comment>